<feature type="compositionally biased region" description="Basic and acidic residues" evidence="1">
    <location>
        <begin position="41"/>
        <end position="60"/>
    </location>
</feature>
<gene>
    <name evidence="2" type="ORF">B0F90DRAFT_586944</name>
</gene>
<accession>A0AAD4M379</accession>
<sequence length="163" mass="17884">MTTDEESPRPALLTYRCSNKVEEEETVPDSEDSTSPAEPRPSGDKEGNPTKQPMRRDPSDPPRPPRAVYRSRRRAPSPPPQSYSSVVPDEEVIPDSEDNGRSAGMSDDEDRGENQKKTASNTSSLASRTGNRSSGTLTTNTIQMRTLVADISQGLCLLQRSNH</sequence>
<dbReference type="AlphaFoldDB" id="A0AAD4M379"/>
<feature type="compositionally biased region" description="Acidic residues" evidence="1">
    <location>
        <begin position="88"/>
        <end position="97"/>
    </location>
</feature>
<evidence type="ECO:0000256" key="1">
    <source>
        <dbReference type="SAM" id="MobiDB-lite"/>
    </source>
</evidence>
<feature type="region of interest" description="Disordered" evidence="1">
    <location>
        <begin position="1"/>
        <end position="138"/>
    </location>
</feature>
<evidence type="ECO:0000313" key="2">
    <source>
        <dbReference type="EMBL" id="KAI0299733.1"/>
    </source>
</evidence>
<feature type="compositionally biased region" description="Polar residues" evidence="1">
    <location>
        <begin position="117"/>
        <end position="138"/>
    </location>
</feature>
<feature type="compositionally biased region" description="Acidic residues" evidence="1">
    <location>
        <begin position="22"/>
        <end position="32"/>
    </location>
</feature>
<organism evidence="2 3">
    <name type="scientific">Multifurca ochricompacta</name>
    <dbReference type="NCBI Taxonomy" id="376703"/>
    <lineage>
        <taxon>Eukaryota</taxon>
        <taxon>Fungi</taxon>
        <taxon>Dikarya</taxon>
        <taxon>Basidiomycota</taxon>
        <taxon>Agaricomycotina</taxon>
        <taxon>Agaricomycetes</taxon>
        <taxon>Russulales</taxon>
        <taxon>Russulaceae</taxon>
        <taxon>Multifurca</taxon>
    </lineage>
</organism>
<evidence type="ECO:0000313" key="3">
    <source>
        <dbReference type="Proteomes" id="UP001203297"/>
    </source>
</evidence>
<reference evidence="2" key="1">
    <citation type="journal article" date="2022" name="New Phytol.">
        <title>Evolutionary transition to the ectomycorrhizal habit in the genomes of a hyperdiverse lineage of mushroom-forming fungi.</title>
        <authorList>
            <person name="Looney B."/>
            <person name="Miyauchi S."/>
            <person name="Morin E."/>
            <person name="Drula E."/>
            <person name="Courty P.E."/>
            <person name="Kohler A."/>
            <person name="Kuo A."/>
            <person name="LaButti K."/>
            <person name="Pangilinan J."/>
            <person name="Lipzen A."/>
            <person name="Riley R."/>
            <person name="Andreopoulos W."/>
            <person name="He G."/>
            <person name="Johnson J."/>
            <person name="Nolan M."/>
            <person name="Tritt A."/>
            <person name="Barry K.W."/>
            <person name="Grigoriev I.V."/>
            <person name="Nagy L.G."/>
            <person name="Hibbett D."/>
            <person name="Henrissat B."/>
            <person name="Matheny P.B."/>
            <person name="Labbe J."/>
            <person name="Martin F.M."/>
        </authorList>
    </citation>
    <scope>NUCLEOTIDE SEQUENCE</scope>
    <source>
        <strain evidence="2">BPL690</strain>
    </source>
</reference>
<comment type="caution">
    <text evidence="2">The sequence shown here is derived from an EMBL/GenBank/DDBJ whole genome shotgun (WGS) entry which is preliminary data.</text>
</comment>
<keyword evidence="3" id="KW-1185">Reference proteome</keyword>
<protein>
    <submittedName>
        <fullName evidence="2">Uncharacterized protein</fullName>
    </submittedName>
</protein>
<dbReference type="EMBL" id="WTXG01000021">
    <property type="protein sequence ID" value="KAI0299733.1"/>
    <property type="molecule type" value="Genomic_DNA"/>
</dbReference>
<proteinExistence type="predicted"/>
<dbReference type="Proteomes" id="UP001203297">
    <property type="component" value="Unassembled WGS sequence"/>
</dbReference>
<name>A0AAD4M379_9AGAM</name>